<evidence type="ECO:0000256" key="2">
    <source>
        <dbReference type="SAM" id="MobiDB-lite"/>
    </source>
</evidence>
<proteinExistence type="predicted"/>
<feature type="domain" description="CCHC-type" evidence="3">
    <location>
        <begin position="133"/>
        <end position="147"/>
    </location>
</feature>
<feature type="compositionally biased region" description="Basic and acidic residues" evidence="2">
    <location>
        <begin position="280"/>
        <end position="292"/>
    </location>
</feature>
<dbReference type="InterPro" id="IPR001878">
    <property type="entry name" value="Znf_CCHC"/>
</dbReference>
<dbReference type="GO" id="GO:0003676">
    <property type="term" value="F:nucleic acid binding"/>
    <property type="evidence" value="ECO:0007669"/>
    <property type="project" value="InterPro"/>
</dbReference>
<dbReference type="PANTHER" id="PTHR33325:SF5">
    <property type="entry name" value="TRANSCRIPTION FACTOR INTERACTOR AND REGULATOR CCHC(ZN) FAMILY"/>
    <property type="match status" value="1"/>
</dbReference>
<feature type="compositionally biased region" description="Basic residues" evidence="2">
    <location>
        <begin position="71"/>
        <end position="87"/>
    </location>
</feature>
<dbReference type="EMBL" id="AM478040">
    <property type="protein sequence ID" value="CAN79535.1"/>
    <property type="molecule type" value="Genomic_DNA"/>
</dbReference>
<sequence length="292" mass="34228">MLEKNFTTFHASNVLLQQQYRERRFTKYSELISCLLVAEQNNELLMRNHQSRPTGFEPFPEVNAISSQTHGRGRGRGRGRGHGRNPRYHGSYSNNYQKMKAPLHHQKWNNTEIKQENGKRLQYKPPKNHENNCYRCGMKGHWSRTCRTPKHLVDLYQTSIKAKEIEMNFIDGDGLDLTYYDIDFFGGPNEKTNCGRWRGRWSLTIENGVAGGSSPTMTNRPWIWRWFSRKIKRNEKEKEMKGRKNEGACGSGCSNGAKTQKKKWGRKKIWGDPRPTIWSEENKGRNREMERS</sequence>
<organism evidence="4">
    <name type="scientific">Vitis vinifera</name>
    <name type="common">Grape</name>
    <dbReference type="NCBI Taxonomy" id="29760"/>
    <lineage>
        <taxon>Eukaryota</taxon>
        <taxon>Viridiplantae</taxon>
        <taxon>Streptophyta</taxon>
        <taxon>Embryophyta</taxon>
        <taxon>Tracheophyta</taxon>
        <taxon>Spermatophyta</taxon>
        <taxon>Magnoliopsida</taxon>
        <taxon>eudicotyledons</taxon>
        <taxon>Gunneridae</taxon>
        <taxon>Pentapetalae</taxon>
        <taxon>rosids</taxon>
        <taxon>Vitales</taxon>
        <taxon>Vitaceae</taxon>
        <taxon>Viteae</taxon>
        <taxon>Vitis</taxon>
    </lineage>
</organism>
<gene>
    <name evidence="4" type="ORF">VITISV_011358</name>
</gene>
<dbReference type="AlphaFoldDB" id="A5C0P6"/>
<dbReference type="SMART" id="SM00343">
    <property type="entry name" value="ZnF_C2HC"/>
    <property type="match status" value="1"/>
</dbReference>
<evidence type="ECO:0000256" key="1">
    <source>
        <dbReference type="PROSITE-ProRule" id="PRU00047"/>
    </source>
</evidence>
<dbReference type="GO" id="GO:0008270">
    <property type="term" value="F:zinc ion binding"/>
    <property type="evidence" value="ECO:0007669"/>
    <property type="project" value="UniProtKB-KW"/>
</dbReference>
<dbReference type="SUPFAM" id="SSF57756">
    <property type="entry name" value="Retrovirus zinc finger-like domains"/>
    <property type="match status" value="1"/>
</dbReference>
<keyword evidence="1" id="KW-0862">Zinc</keyword>
<reference evidence="4" key="1">
    <citation type="journal article" date="2007" name="PLoS ONE">
        <title>The first genome sequence of an elite grapevine cultivar (Pinot noir Vitis vinifera L.): coping with a highly heterozygous genome.</title>
        <authorList>
            <person name="Velasco R."/>
            <person name="Zharkikh A."/>
            <person name="Troggio M."/>
            <person name="Cartwright D.A."/>
            <person name="Cestaro A."/>
            <person name="Pruss D."/>
            <person name="Pindo M."/>
            <person name="FitzGerald L.M."/>
            <person name="Vezzulli S."/>
            <person name="Reid J."/>
            <person name="Malacarne G."/>
            <person name="Iliev D."/>
            <person name="Coppola G."/>
            <person name="Wardell B."/>
            <person name="Micheletti D."/>
            <person name="Macalma T."/>
            <person name="Facci M."/>
            <person name="Mitchell J.T."/>
            <person name="Perazzolli M."/>
            <person name="Eldredge G."/>
            <person name="Gatto P."/>
            <person name="Oyzerski R."/>
            <person name="Moretto M."/>
            <person name="Gutin N."/>
            <person name="Stefanini M."/>
            <person name="Chen Y."/>
            <person name="Segala C."/>
            <person name="Davenport C."/>
            <person name="Dematte L."/>
            <person name="Mraz A."/>
            <person name="Battilana J."/>
            <person name="Stormo K."/>
            <person name="Costa F."/>
            <person name="Tao Q."/>
            <person name="Si-Ammour A."/>
            <person name="Harkins T."/>
            <person name="Lackey A."/>
            <person name="Perbost C."/>
            <person name="Taillon B."/>
            <person name="Stella A."/>
            <person name="Solovyev V."/>
            <person name="Fawcett J.A."/>
            <person name="Sterck L."/>
            <person name="Vandepoele K."/>
            <person name="Grando S.M."/>
            <person name="Toppo S."/>
            <person name="Moser C."/>
            <person name="Lanchbury J."/>
            <person name="Bogden R."/>
            <person name="Skolnick M."/>
            <person name="Sgaramella V."/>
            <person name="Bhatnagar S.K."/>
            <person name="Fontana P."/>
            <person name="Gutin A."/>
            <person name="Van de Peer Y."/>
            <person name="Salamini F."/>
            <person name="Viola R."/>
        </authorList>
    </citation>
    <scope>NUCLEOTIDE SEQUENCE</scope>
</reference>
<feature type="region of interest" description="Disordered" evidence="2">
    <location>
        <begin position="66"/>
        <end position="88"/>
    </location>
</feature>
<feature type="compositionally biased region" description="Basic and acidic residues" evidence="2">
    <location>
        <begin position="235"/>
        <end position="246"/>
    </location>
</feature>
<evidence type="ECO:0000259" key="3">
    <source>
        <dbReference type="PROSITE" id="PS50158"/>
    </source>
</evidence>
<feature type="region of interest" description="Disordered" evidence="2">
    <location>
        <begin position="235"/>
        <end position="292"/>
    </location>
</feature>
<keyword evidence="1" id="KW-0479">Metal-binding</keyword>
<dbReference type="PANTHER" id="PTHR33325">
    <property type="entry name" value="ZINC FINGER, CCHC-TYPE-RELATED"/>
    <property type="match status" value="1"/>
</dbReference>
<evidence type="ECO:0000313" key="4">
    <source>
        <dbReference type="EMBL" id="CAN79535.1"/>
    </source>
</evidence>
<dbReference type="Gene3D" id="4.10.60.10">
    <property type="entry name" value="Zinc finger, CCHC-type"/>
    <property type="match status" value="1"/>
</dbReference>
<name>A5C0P6_VITVI</name>
<dbReference type="InterPro" id="IPR036875">
    <property type="entry name" value="Znf_CCHC_sf"/>
</dbReference>
<feature type="compositionally biased region" description="Basic residues" evidence="2">
    <location>
        <begin position="259"/>
        <end position="268"/>
    </location>
</feature>
<dbReference type="PROSITE" id="PS50158">
    <property type="entry name" value="ZF_CCHC"/>
    <property type="match status" value="1"/>
</dbReference>
<accession>A5C0P6</accession>
<protein>
    <recommendedName>
        <fullName evidence="3">CCHC-type domain-containing protein</fullName>
    </recommendedName>
</protein>
<keyword evidence="1" id="KW-0863">Zinc-finger</keyword>